<dbReference type="GO" id="GO:0003684">
    <property type="term" value="F:damaged DNA binding"/>
    <property type="evidence" value="ECO:0007669"/>
    <property type="project" value="InterPro"/>
</dbReference>
<dbReference type="GO" id="GO:0070987">
    <property type="term" value="P:error-free translesion synthesis"/>
    <property type="evidence" value="ECO:0007669"/>
    <property type="project" value="UniProtKB-ARBA"/>
</dbReference>
<protein>
    <submittedName>
        <fullName evidence="5">DNA polymerase iota subunit</fullName>
    </submittedName>
</protein>
<evidence type="ECO:0000256" key="3">
    <source>
        <dbReference type="SAM" id="MobiDB-lite"/>
    </source>
</evidence>
<gene>
    <name evidence="5" type="ORF">SPSK_00239</name>
</gene>
<feature type="region of interest" description="Disordered" evidence="3">
    <location>
        <begin position="625"/>
        <end position="677"/>
    </location>
</feature>
<feature type="region of interest" description="Disordered" evidence="3">
    <location>
        <begin position="335"/>
        <end position="355"/>
    </location>
</feature>
<feature type="compositionally biased region" description="Acidic residues" evidence="3">
    <location>
        <begin position="660"/>
        <end position="676"/>
    </location>
</feature>
<dbReference type="Pfam" id="PF00817">
    <property type="entry name" value="IMS"/>
    <property type="match status" value="1"/>
</dbReference>
<dbReference type="PANTHER" id="PTHR46404">
    <property type="entry name" value="DNA POLYMERASE IOTA"/>
    <property type="match status" value="1"/>
</dbReference>
<accession>A0A0F2M2H7</accession>
<feature type="domain" description="UmuC" evidence="4">
    <location>
        <begin position="29"/>
        <end position="307"/>
    </location>
</feature>
<evidence type="ECO:0000259" key="4">
    <source>
        <dbReference type="PROSITE" id="PS50173"/>
    </source>
</evidence>
<dbReference type="Proteomes" id="UP000033710">
    <property type="component" value="Unassembled WGS sequence"/>
</dbReference>
<dbReference type="Gene3D" id="3.40.1170.60">
    <property type="match status" value="1"/>
</dbReference>
<sequence>MADANSKWPCLAPTNALQAPPRRNDGRVILHFDYDCFYAQVVQNRAPSGALIGRCVGVTQKSILATANYEARRRGVKKLMRIAEARRICPDIVLVDGEDLSPFRDVSKQLYRLVRDAVGPTSPVERLGLDEMFVDATALVDANLERILAHPDKFRPRNDLFVMSDGADGPQGFMFDTSSFAGCIVGDKDKGLKAHVAPSKEGCAKMDLRPNTRMRLLLGSHLAAHLRHRLEHDAGYTASAGIATSKLLSKLAGKVNKPANQTTLLSAGWTGDVEASVDTSADTDVEANTVVWQFMDPLPLRSVPGIGFKTSSLLSSYFISSQQDVRKGETDQMAHLGEDGDERRRGGDDATDEDDFSVVTVMDIRTSPGMSPRLLDSILGGNSNEHRHSTASTILASTGNIPTGLRVWQLLHGVDEAPVRGGRDLPSQISIEDTYTGPRQGALRPDAATAVASELHKLATSLLRRMYVDLLEPAPAGEVSSRGTQNVTYSMADGIRSPHSSWLVRPRTLRLTLRPQVPQSSDNKEPGNYFTRMSHSQPLPGFMLSLTSTPKQIVDRLVAGNLVPMFRKLAASVQMGKRTSSGSTSGQSSAAWTVSLLNVCVTNMTPVAGRGGDIAAMFKRQHNGSNNGDSLDNSLGNHDGHRFEYNDDRITAGDNSSEGDANDGDDDGWGVEEDAGESPFERCEKCGRFLPLFAQAAHARYHILGN</sequence>
<dbReference type="GeneID" id="27662493"/>
<name>A0A0F2M2H7_SPOSC</name>
<feature type="compositionally biased region" description="Low complexity" evidence="3">
    <location>
        <begin position="625"/>
        <end position="637"/>
    </location>
</feature>
<proteinExistence type="predicted"/>
<dbReference type="GO" id="GO:0006281">
    <property type="term" value="P:DNA repair"/>
    <property type="evidence" value="ECO:0007669"/>
    <property type="project" value="InterPro"/>
</dbReference>
<evidence type="ECO:0000256" key="2">
    <source>
        <dbReference type="ARBA" id="ARBA00023128"/>
    </source>
</evidence>
<dbReference type="EMBL" id="AXCR01000008">
    <property type="protein sequence ID" value="KJR83917.1"/>
    <property type="molecule type" value="Genomic_DNA"/>
</dbReference>
<organism evidence="5 6">
    <name type="scientific">Sporothrix schenckii 1099-18</name>
    <dbReference type="NCBI Taxonomy" id="1397361"/>
    <lineage>
        <taxon>Eukaryota</taxon>
        <taxon>Fungi</taxon>
        <taxon>Dikarya</taxon>
        <taxon>Ascomycota</taxon>
        <taxon>Pezizomycotina</taxon>
        <taxon>Sordariomycetes</taxon>
        <taxon>Sordariomycetidae</taxon>
        <taxon>Ophiostomatales</taxon>
        <taxon>Ophiostomataceae</taxon>
        <taxon>Sporothrix</taxon>
    </lineage>
</organism>
<dbReference type="SUPFAM" id="SSF56672">
    <property type="entry name" value="DNA/RNA polymerases"/>
    <property type="match status" value="1"/>
</dbReference>
<dbReference type="InterPro" id="IPR043502">
    <property type="entry name" value="DNA/RNA_pol_sf"/>
</dbReference>
<comment type="subcellular location">
    <subcellularLocation>
        <location evidence="1">Mitochondrion</location>
    </subcellularLocation>
</comment>
<dbReference type="GO" id="GO:0003887">
    <property type="term" value="F:DNA-directed DNA polymerase activity"/>
    <property type="evidence" value="ECO:0007669"/>
    <property type="project" value="TreeGrafter"/>
</dbReference>
<comment type="caution">
    <text evidence="5">The sequence shown here is derived from an EMBL/GenBank/DDBJ whole genome shotgun (WGS) entry which is preliminary data.</text>
</comment>
<dbReference type="PANTHER" id="PTHR46404:SF1">
    <property type="entry name" value="DNA POLYMERASE IOTA"/>
    <property type="match status" value="1"/>
</dbReference>
<feature type="compositionally biased region" description="Basic and acidic residues" evidence="3">
    <location>
        <begin position="638"/>
        <end position="651"/>
    </location>
</feature>
<dbReference type="OrthoDB" id="447129at2759"/>
<dbReference type="AlphaFoldDB" id="A0A0F2M2H7"/>
<reference evidence="5 6" key="2">
    <citation type="journal article" date="2015" name="Eukaryot. Cell">
        <title>Asexual propagation of a virulent clone complex in a human and feline outbreak of sporotrichosis.</title>
        <authorList>
            <person name="Teixeira Mde M."/>
            <person name="Rodrigues A.M."/>
            <person name="Tsui C.K."/>
            <person name="de Almeida L.G."/>
            <person name="Van Diepeningen A.D."/>
            <person name="van den Ende B.G."/>
            <person name="Fernandes G.F."/>
            <person name="Kano R."/>
            <person name="Hamelin R.C."/>
            <person name="Lopes-Bezerra L.M."/>
            <person name="Vasconcelos A.T."/>
            <person name="de Hoog S."/>
            <person name="de Camargo Z.P."/>
            <person name="Felipe M.S."/>
        </authorList>
    </citation>
    <scope>NUCLEOTIDE SEQUENCE [LARGE SCALE GENOMIC DNA]</scope>
    <source>
        <strain evidence="5 6">1099-18</strain>
    </source>
</reference>
<dbReference type="VEuPathDB" id="FungiDB:SPSK_00239"/>
<dbReference type="Gene3D" id="3.30.1490.100">
    <property type="entry name" value="DNA polymerase, Y-family, little finger domain"/>
    <property type="match status" value="1"/>
</dbReference>
<evidence type="ECO:0000313" key="5">
    <source>
        <dbReference type="EMBL" id="KJR83917.1"/>
    </source>
</evidence>
<dbReference type="GO" id="GO:0005739">
    <property type="term" value="C:mitochondrion"/>
    <property type="evidence" value="ECO:0007669"/>
    <property type="project" value="UniProtKB-SubCell"/>
</dbReference>
<dbReference type="InterPro" id="IPR001126">
    <property type="entry name" value="UmuC"/>
</dbReference>
<dbReference type="KEGG" id="ssck:SPSK_00239"/>
<dbReference type="PROSITE" id="PS50173">
    <property type="entry name" value="UMUC"/>
    <property type="match status" value="1"/>
</dbReference>
<feature type="compositionally biased region" description="Basic and acidic residues" evidence="3">
    <location>
        <begin position="335"/>
        <end position="348"/>
    </location>
</feature>
<dbReference type="InterPro" id="IPR036775">
    <property type="entry name" value="DNA_pol_Y-fam_lit_finger_sf"/>
</dbReference>
<dbReference type="InterPro" id="IPR043128">
    <property type="entry name" value="Rev_trsase/Diguanyl_cyclase"/>
</dbReference>
<evidence type="ECO:0000256" key="1">
    <source>
        <dbReference type="ARBA" id="ARBA00004173"/>
    </source>
</evidence>
<dbReference type="RefSeq" id="XP_016586593.1">
    <property type="nucleotide sequence ID" value="XM_016727216.1"/>
</dbReference>
<keyword evidence="2" id="KW-0496">Mitochondrion</keyword>
<reference evidence="5 6" key="1">
    <citation type="journal article" date="2014" name="BMC Genomics">
        <title>Comparative genomics of the major fungal agents of human and animal Sporotrichosis: Sporothrix schenckii and Sporothrix brasiliensis.</title>
        <authorList>
            <person name="Teixeira M.M."/>
            <person name="de Almeida L.G."/>
            <person name="Kubitschek-Barreira P."/>
            <person name="Alves F.L."/>
            <person name="Kioshima E.S."/>
            <person name="Abadio A.K."/>
            <person name="Fernandes L."/>
            <person name="Derengowski L.S."/>
            <person name="Ferreira K.S."/>
            <person name="Souza R.C."/>
            <person name="Ruiz J.C."/>
            <person name="de Andrade N.C."/>
            <person name="Paes H.C."/>
            <person name="Nicola A.M."/>
            <person name="Albuquerque P."/>
            <person name="Gerber A.L."/>
            <person name="Martins V.P."/>
            <person name="Peconick L.D."/>
            <person name="Neto A.V."/>
            <person name="Chaucanez C.B."/>
            <person name="Silva P.A."/>
            <person name="Cunha O.L."/>
            <person name="de Oliveira F.F."/>
            <person name="dos Santos T.C."/>
            <person name="Barros A.L."/>
            <person name="Soares M.A."/>
            <person name="de Oliveira L.M."/>
            <person name="Marini M.M."/>
            <person name="Villalobos-Duno H."/>
            <person name="Cunha M.M."/>
            <person name="de Hoog S."/>
            <person name="da Silveira J.F."/>
            <person name="Henrissat B."/>
            <person name="Nino-Vega G.A."/>
            <person name="Cisalpino P.S."/>
            <person name="Mora-Montes H.M."/>
            <person name="Almeida S.R."/>
            <person name="Stajich J.E."/>
            <person name="Lopes-Bezerra L.M."/>
            <person name="Vasconcelos A.T."/>
            <person name="Felipe M.S."/>
        </authorList>
    </citation>
    <scope>NUCLEOTIDE SEQUENCE [LARGE SCALE GENOMIC DNA]</scope>
    <source>
        <strain evidence="5 6">1099-18</strain>
    </source>
</reference>
<dbReference type="Gene3D" id="3.30.70.270">
    <property type="match status" value="1"/>
</dbReference>
<evidence type="ECO:0000313" key="6">
    <source>
        <dbReference type="Proteomes" id="UP000033710"/>
    </source>
</evidence>